<dbReference type="SUPFAM" id="SSF88659">
    <property type="entry name" value="Sigma3 and sigma4 domains of RNA polymerase sigma factors"/>
    <property type="match status" value="1"/>
</dbReference>
<dbReference type="Pfam" id="PF04542">
    <property type="entry name" value="Sigma70_r2"/>
    <property type="match status" value="1"/>
</dbReference>
<dbReference type="InterPro" id="IPR036388">
    <property type="entry name" value="WH-like_DNA-bd_sf"/>
</dbReference>
<gene>
    <name evidence="7" type="primary">sigW_4</name>
    <name evidence="7" type="ORF">SV7mr_18300</name>
</gene>
<dbReference type="RefSeq" id="WP_145271133.1">
    <property type="nucleotide sequence ID" value="NZ_CP036272.1"/>
</dbReference>
<dbReference type="InterPro" id="IPR013324">
    <property type="entry name" value="RNA_pol_sigma_r3/r4-like"/>
</dbReference>
<dbReference type="Proteomes" id="UP000315003">
    <property type="component" value="Chromosome"/>
</dbReference>
<protein>
    <submittedName>
        <fullName evidence="7">ECF RNA polymerase sigma factor SigW</fullName>
    </submittedName>
</protein>
<dbReference type="GO" id="GO:0016987">
    <property type="term" value="F:sigma factor activity"/>
    <property type="evidence" value="ECO:0007669"/>
    <property type="project" value="UniProtKB-KW"/>
</dbReference>
<dbReference type="InterPro" id="IPR014284">
    <property type="entry name" value="RNA_pol_sigma-70_dom"/>
</dbReference>
<keyword evidence="8" id="KW-1185">Reference proteome</keyword>
<keyword evidence="4" id="KW-0804">Transcription</keyword>
<evidence type="ECO:0000256" key="2">
    <source>
        <dbReference type="ARBA" id="ARBA00023015"/>
    </source>
</evidence>
<dbReference type="InterPro" id="IPR013325">
    <property type="entry name" value="RNA_pol_sigma_r2"/>
</dbReference>
<dbReference type="InterPro" id="IPR007627">
    <property type="entry name" value="RNA_pol_sigma70_r2"/>
</dbReference>
<dbReference type="NCBIfam" id="TIGR02937">
    <property type="entry name" value="sigma70-ECF"/>
    <property type="match status" value="1"/>
</dbReference>
<sequence length="176" mass="20077">MSDHQLEFVQLLTSHQGRLYAYVISMLGNPDQARDVMQETNAVLWQKSDDFQSGTNFAAWMMQTAYYQVMAHRQKMNRERLVFDDAMTAELAEVAAQRNDLMEQRHAKLQDCLAKLSDTHRDLIRARYQDGFELAVIAQTMNRKTNAIKQALFRARAALIDCVKLNSDDALTGGSS</sequence>
<comment type="similarity">
    <text evidence="1">Belongs to the sigma-70 factor family. ECF subfamily.</text>
</comment>
<evidence type="ECO:0000256" key="1">
    <source>
        <dbReference type="ARBA" id="ARBA00010641"/>
    </source>
</evidence>
<dbReference type="AlphaFoldDB" id="A0A517STB3"/>
<dbReference type="SUPFAM" id="SSF88946">
    <property type="entry name" value="Sigma2 domain of RNA polymerase sigma factors"/>
    <property type="match status" value="1"/>
</dbReference>
<evidence type="ECO:0000256" key="4">
    <source>
        <dbReference type="ARBA" id="ARBA00023163"/>
    </source>
</evidence>
<organism evidence="7 8">
    <name type="scientific">Stieleria bergensis</name>
    <dbReference type="NCBI Taxonomy" id="2528025"/>
    <lineage>
        <taxon>Bacteria</taxon>
        <taxon>Pseudomonadati</taxon>
        <taxon>Planctomycetota</taxon>
        <taxon>Planctomycetia</taxon>
        <taxon>Pirellulales</taxon>
        <taxon>Pirellulaceae</taxon>
        <taxon>Stieleria</taxon>
    </lineage>
</organism>
<dbReference type="InterPro" id="IPR014331">
    <property type="entry name" value="RNA_pol_sigma70_ECF_RHOBA"/>
</dbReference>
<dbReference type="GO" id="GO:0003677">
    <property type="term" value="F:DNA binding"/>
    <property type="evidence" value="ECO:0007669"/>
    <property type="project" value="InterPro"/>
</dbReference>
<keyword evidence="3" id="KW-0731">Sigma factor</keyword>
<dbReference type="Gene3D" id="1.10.1740.10">
    <property type="match status" value="1"/>
</dbReference>
<feature type="domain" description="RNA polymerase sigma-70 region 2" evidence="5">
    <location>
        <begin position="11"/>
        <end position="69"/>
    </location>
</feature>
<dbReference type="OrthoDB" id="6383365at2"/>
<keyword evidence="2" id="KW-0805">Transcription regulation</keyword>
<dbReference type="Gene3D" id="1.10.10.10">
    <property type="entry name" value="Winged helix-like DNA-binding domain superfamily/Winged helix DNA-binding domain"/>
    <property type="match status" value="1"/>
</dbReference>
<feature type="domain" description="RNA polymerase sigma factor 70 region 4 type 2" evidence="6">
    <location>
        <begin position="108"/>
        <end position="159"/>
    </location>
</feature>
<dbReference type="PANTHER" id="PTHR43133:SF51">
    <property type="entry name" value="RNA POLYMERASE SIGMA FACTOR"/>
    <property type="match status" value="1"/>
</dbReference>
<dbReference type="NCBIfam" id="TIGR02989">
    <property type="entry name" value="Sig-70_gvs1"/>
    <property type="match status" value="1"/>
</dbReference>
<name>A0A517STB3_9BACT</name>
<dbReference type="InterPro" id="IPR039425">
    <property type="entry name" value="RNA_pol_sigma-70-like"/>
</dbReference>
<dbReference type="PANTHER" id="PTHR43133">
    <property type="entry name" value="RNA POLYMERASE ECF-TYPE SIGMA FACTO"/>
    <property type="match status" value="1"/>
</dbReference>
<evidence type="ECO:0000313" key="8">
    <source>
        <dbReference type="Proteomes" id="UP000315003"/>
    </source>
</evidence>
<dbReference type="Pfam" id="PF08281">
    <property type="entry name" value="Sigma70_r4_2"/>
    <property type="match status" value="1"/>
</dbReference>
<dbReference type="GO" id="GO:0006352">
    <property type="term" value="P:DNA-templated transcription initiation"/>
    <property type="evidence" value="ECO:0007669"/>
    <property type="project" value="InterPro"/>
</dbReference>
<evidence type="ECO:0000259" key="6">
    <source>
        <dbReference type="Pfam" id="PF08281"/>
    </source>
</evidence>
<dbReference type="InterPro" id="IPR013249">
    <property type="entry name" value="RNA_pol_sigma70_r4_t2"/>
</dbReference>
<accession>A0A517STB3</accession>
<evidence type="ECO:0000256" key="3">
    <source>
        <dbReference type="ARBA" id="ARBA00023082"/>
    </source>
</evidence>
<proteinExistence type="inferred from homology"/>
<evidence type="ECO:0000313" key="7">
    <source>
        <dbReference type="EMBL" id="QDT59323.1"/>
    </source>
</evidence>
<evidence type="ECO:0000259" key="5">
    <source>
        <dbReference type="Pfam" id="PF04542"/>
    </source>
</evidence>
<reference evidence="7 8" key="1">
    <citation type="submission" date="2019-02" db="EMBL/GenBank/DDBJ databases">
        <title>Deep-cultivation of Planctomycetes and their phenomic and genomic characterization uncovers novel biology.</title>
        <authorList>
            <person name="Wiegand S."/>
            <person name="Jogler M."/>
            <person name="Boedeker C."/>
            <person name="Pinto D."/>
            <person name="Vollmers J."/>
            <person name="Rivas-Marin E."/>
            <person name="Kohn T."/>
            <person name="Peeters S.H."/>
            <person name="Heuer A."/>
            <person name="Rast P."/>
            <person name="Oberbeckmann S."/>
            <person name="Bunk B."/>
            <person name="Jeske O."/>
            <person name="Meyerdierks A."/>
            <person name="Storesund J.E."/>
            <person name="Kallscheuer N."/>
            <person name="Luecker S."/>
            <person name="Lage O.M."/>
            <person name="Pohl T."/>
            <person name="Merkel B.J."/>
            <person name="Hornburger P."/>
            <person name="Mueller R.-W."/>
            <person name="Bruemmer F."/>
            <person name="Labrenz M."/>
            <person name="Spormann A.M."/>
            <person name="Op den Camp H."/>
            <person name="Overmann J."/>
            <person name="Amann R."/>
            <person name="Jetten M.S.M."/>
            <person name="Mascher T."/>
            <person name="Medema M.H."/>
            <person name="Devos D.P."/>
            <person name="Kaster A.-K."/>
            <person name="Ovreas L."/>
            <person name="Rohde M."/>
            <person name="Galperin M.Y."/>
            <person name="Jogler C."/>
        </authorList>
    </citation>
    <scope>NUCLEOTIDE SEQUENCE [LARGE SCALE GENOMIC DNA]</scope>
    <source>
        <strain evidence="7 8">SV_7m_r</strain>
    </source>
</reference>
<dbReference type="EMBL" id="CP036272">
    <property type="protein sequence ID" value="QDT59323.1"/>
    <property type="molecule type" value="Genomic_DNA"/>
</dbReference>